<reference evidence="1" key="1">
    <citation type="submission" date="2018-12" db="EMBL/GenBank/DDBJ databases">
        <title>Singled stranded DNA viruses identified in blackflies (Austrosimulium ungulatum) sampled in New Zealand.</title>
        <authorList>
            <person name="Kraberger S."/>
            <person name="Fontenele R.S."/>
            <person name="Schmidlin K."/>
            <person name="Walters M."/>
            <person name="Varsani A."/>
        </authorList>
    </citation>
    <scope>NUCLEOTIDE SEQUENCE [LARGE SCALE GENOMIC DNA]</scope>
    <source>
        <strain evidence="1">020</strain>
    </source>
</reference>
<organism evidence="1">
    <name type="scientific">Blackfly microvirus SF02</name>
    <dbReference type="NCBI Taxonomy" id="2576452"/>
    <lineage>
        <taxon>Viruses</taxon>
        <taxon>Monodnaviria</taxon>
        <taxon>Sangervirae</taxon>
        <taxon>Phixviricota</taxon>
        <taxon>Malgrandaviricetes</taxon>
        <taxon>Petitvirales</taxon>
        <taxon>Microviridae</taxon>
        <taxon>Microvirus</taxon>
    </lineage>
</organism>
<dbReference type="Proteomes" id="UP000323572">
    <property type="component" value="Segment"/>
</dbReference>
<evidence type="ECO:0000313" key="1">
    <source>
        <dbReference type="EMBL" id="QCQ84608.1"/>
    </source>
</evidence>
<name>A0A4P8PJL1_9VIRU</name>
<proteinExistence type="predicted"/>
<accession>A0A4P8PJL1</accession>
<dbReference type="EMBL" id="MK249135">
    <property type="protein sequence ID" value="QCQ84608.1"/>
    <property type="molecule type" value="Genomic_DNA"/>
</dbReference>
<protein>
    <submittedName>
        <fullName evidence="1">DNA pilot protein</fullName>
    </submittedName>
</protein>
<sequence length="265" mass="28126">MGLKKLIKGIGGPLIGLAGDILGGHSAKKAQEKANEQNIALQRENQGWEERMSSTSYQRGTQDMLAAGLNPMLAYSQGGASTPGSSAATVQPVDAGAKAITSSTQNFLARQQAEANIELTRASASKARSEAQVSAASVDSDISQRAMQNDKIHAEVENLWAQRDLTSQQKQQLQDMLPYLQRQIESQITLQKAQGNSAYASSRQSDSTAALNTVRKMAETLGLSQAQAESTYYEALGGGAKPVGGAAEFAGKVIQTLIQIMGNRK</sequence>